<dbReference type="Proteomes" id="UP001500683">
    <property type="component" value="Unassembled WGS sequence"/>
</dbReference>
<reference evidence="7" key="1">
    <citation type="journal article" date="2019" name="Int. J. Syst. Evol. Microbiol.">
        <title>The Global Catalogue of Microorganisms (GCM) 10K type strain sequencing project: providing services to taxonomists for standard genome sequencing and annotation.</title>
        <authorList>
            <consortium name="The Broad Institute Genomics Platform"/>
            <consortium name="The Broad Institute Genome Sequencing Center for Infectious Disease"/>
            <person name="Wu L."/>
            <person name="Ma J."/>
        </authorList>
    </citation>
    <scope>NUCLEOTIDE SEQUENCE [LARGE SCALE GENOMIC DNA]</scope>
    <source>
        <strain evidence="7">JCM 16702</strain>
    </source>
</reference>
<dbReference type="InterPro" id="IPR028896">
    <property type="entry name" value="GcvT/YgfZ/DmdA"/>
</dbReference>
<dbReference type="Pfam" id="PF01571">
    <property type="entry name" value="GCV_T"/>
    <property type="match status" value="1"/>
</dbReference>
<evidence type="ECO:0000313" key="6">
    <source>
        <dbReference type="EMBL" id="GAA4080622.1"/>
    </source>
</evidence>
<evidence type="ECO:0000259" key="2">
    <source>
        <dbReference type="Pfam" id="PF01266"/>
    </source>
</evidence>
<evidence type="ECO:0000259" key="4">
    <source>
        <dbReference type="Pfam" id="PF08669"/>
    </source>
</evidence>
<dbReference type="InterPro" id="IPR036188">
    <property type="entry name" value="FAD/NAD-bd_sf"/>
</dbReference>
<dbReference type="Pfam" id="PF08669">
    <property type="entry name" value="GCV_T_C"/>
    <property type="match status" value="1"/>
</dbReference>
<evidence type="ECO:0000313" key="7">
    <source>
        <dbReference type="Proteomes" id="UP001500683"/>
    </source>
</evidence>
<dbReference type="Gene3D" id="3.30.70.1400">
    <property type="entry name" value="Aminomethyltransferase beta-barrel domains"/>
    <property type="match status" value="1"/>
</dbReference>
<dbReference type="Gene3D" id="3.50.50.60">
    <property type="entry name" value="FAD/NAD(P)-binding domain"/>
    <property type="match status" value="1"/>
</dbReference>
<gene>
    <name evidence="6" type="ORF">GCM10022214_44050</name>
</gene>
<evidence type="ECO:0000259" key="3">
    <source>
        <dbReference type="Pfam" id="PF01571"/>
    </source>
</evidence>
<evidence type="ECO:0000256" key="1">
    <source>
        <dbReference type="ARBA" id="ARBA00008609"/>
    </source>
</evidence>
<feature type="domain" description="Aminomethyltransferase C-terminal" evidence="4">
    <location>
        <begin position="735"/>
        <end position="813"/>
    </location>
</feature>
<feature type="domain" description="FAD dependent oxidoreductase" evidence="2">
    <location>
        <begin position="10"/>
        <end position="378"/>
    </location>
</feature>
<accession>A0ABP7W430</accession>
<protein>
    <submittedName>
        <fullName evidence="6">FAD-dependent oxidoreductase</fullName>
    </submittedName>
</protein>
<dbReference type="InterPro" id="IPR032503">
    <property type="entry name" value="FAO_M"/>
</dbReference>
<dbReference type="RefSeq" id="WP_344950497.1">
    <property type="nucleotide sequence ID" value="NZ_BAAAZG010000028.1"/>
</dbReference>
<dbReference type="SUPFAM" id="SSF51905">
    <property type="entry name" value="FAD/NAD(P)-binding domain"/>
    <property type="match status" value="1"/>
</dbReference>
<dbReference type="PANTHER" id="PTHR43757:SF2">
    <property type="entry name" value="AMINOMETHYLTRANSFERASE, MITOCHONDRIAL"/>
    <property type="match status" value="1"/>
</dbReference>
<dbReference type="Pfam" id="PF01266">
    <property type="entry name" value="DAO"/>
    <property type="match status" value="1"/>
</dbReference>
<dbReference type="SUPFAM" id="SSF101790">
    <property type="entry name" value="Aminomethyltransferase beta-barrel domain"/>
    <property type="match status" value="1"/>
</dbReference>
<dbReference type="Gene3D" id="3.30.9.10">
    <property type="entry name" value="D-Amino Acid Oxidase, subunit A, domain 2"/>
    <property type="match status" value="1"/>
</dbReference>
<dbReference type="InterPro" id="IPR029043">
    <property type="entry name" value="GcvT/YgfZ_C"/>
</dbReference>
<dbReference type="EMBL" id="BAAAZG010000028">
    <property type="protein sequence ID" value="GAA4080622.1"/>
    <property type="molecule type" value="Genomic_DNA"/>
</dbReference>
<comment type="caution">
    <text evidence="6">The sequence shown here is derived from an EMBL/GenBank/DDBJ whole genome shotgun (WGS) entry which is preliminary data.</text>
</comment>
<dbReference type="InterPro" id="IPR027266">
    <property type="entry name" value="TrmE/GcvT-like"/>
</dbReference>
<feature type="domain" description="GCVT N-terminal" evidence="3">
    <location>
        <begin position="439"/>
        <end position="714"/>
    </location>
</feature>
<feature type="domain" description="FAD dependent oxidoreductase central" evidence="5">
    <location>
        <begin position="382"/>
        <end position="436"/>
    </location>
</feature>
<dbReference type="Gene3D" id="2.40.30.110">
    <property type="entry name" value="Aminomethyltransferase beta-barrel domains"/>
    <property type="match status" value="1"/>
</dbReference>
<proteinExistence type="inferred from homology"/>
<name>A0ABP7W430_9ACTN</name>
<dbReference type="InterPro" id="IPR006222">
    <property type="entry name" value="GCVT_N"/>
</dbReference>
<dbReference type="PANTHER" id="PTHR43757">
    <property type="entry name" value="AMINOMETHYLTRANSFERASE"/>
    <property type="match status" value="1"/>
</dbReference>
<sequence length="821" mass="88644">MSKNLPGRARVVVIGGGVGGTSIAYHLAELGERDVVLVERADLTSGSTFHSAGLVGQLRADPTLTRMNMYSAELYRRLQQGDDPPGWVECGGIRLAGTPERMQEIRRQIGWARTFGLPLDEISPDEAKAMFPLMSTEGVVGAAYLATDGYVDPSQLTYSLAAGARAGGVRIFTRTRVLGVEVKDGRVTGVRTDRGDVEAEIVVNCGGMFAAEIGRMAGVRVPIVPMSHQYLVTEPLRTRSGPGGGRGRLPTLRDPDHLVYFREEVDGLLMGGYERDSASWSLPDDGGNGHDAIPADFNGRLLAEDWDRFEEITANSQLRVPAMADAGIRKLINGPEAFTPDNEFCLGETEVAGFFVAAGFCAHGIAGAGGIGKVMAEWITAGEPPMDLWHMDIRRFGPHYRSPSYTLKRTVENYETYYDIPYPDRERTAGRPLRVSPVYAWHEAHGAVFGEKAGWERVNWYEPNAAAGDESLRPRGWAGRAWSPAIGAEHAATRTAAGLFDETSFAKIEVTGPGAAGLLERLCDNHVAREVGAVTYTQCLNSRGGIECDFTVTRTAGNAFLIVTGTAFGGHDLDWIRRHAPSDGSVRVGDVTGQYACFALWGPRARDLLAPLTPDDVSDAAFPYLTSREIVVGDVPVRALRVTFAGELGWELYCSSEYGAALWRALAATGATPGGYRAIDSLRLEKGYRMWGADISPDRNPYEAGLGFCVKLDKPGGFLGRDALVAARERGVAERLRCLTLDDPRAVCLGNEPVRVGDDVVGRVTSGGYGYTVGTSIAYAYLPADRAAPGAKVEVELFGEWVTGEVAREPLFDPANARVRS</sequence>
<evidence type="ECO:0000259" key="5">
    <source>
        <dbReference type="Pfam" id="PF16350"/>
    </source>
</evidence>
<dbReference type="SUPFAM" id="SSF103025">
    <property type="entry name" value="Folate-binding domain"/>
    <property type="match status" value="1"/>
</dbReference>
<dbReference type="InterPro" id="IPR006076">
    <property type="entry name" value="FAD-dep_OxRdtase"/>
</dbReference>
<keyword evidence="7" id="KW-1185">Reference proteome</keyword>
<dbReference type="InterPro" id="IPR013977">
    <property type="entry name" value="GcvT_C"/>
</dbReference>
<dbReference type="Gene3D" id="3.30.1360.120">
    <property type="entry name" value="Probable tRNA modification gtpase trme, domain 1"/>
    <property type="match status" value="1"/>
</dbReference>
<organism evidence="6 7">
    <name type="scientific">Actinomadura miaoliensis</name>
    <dbReference type="NCBI Taxonomy" id="430685"/>
    <lineage>
        <taxon>Bacteria</taxon>
        <taxon>Bacillati</taxon>
        <taxon>Actinomycetota</taxon>
        <taxon>Actinomycetes</taxon>
        <taxon>Streptosporangiales</taxon>
        <taxon>Thermomonosporaceae</taxon>
        <taxon>Actinomadura</taxon>
    </lineage>
</organism>
<comment type="similarity">
    <text evidence="1">Belongs to the GcvT family.</text>
</comment>
<dbReference type="Pfam" id="PF16350">
    <property type="entry name" value="FAO_M"/>
    <property type="match status" value="1"/>
</dbReference>
<dbReference type="SUPFAM" id="SSF54373">
    <property type="entry name" value="FAD-linked reductases, C-terminal domain"/>
    <property type="match status" value="1"/>
</dbReference>